<keyword evidence="13" id="KW-0175">Coiled coil</keyword>
<evidence type="ECO:0000313" key="16">
    <source>
        <dbReference type="Proteomes" id="UP000240904"/>
    </source>
</evidence>
<dbReference type="InterPro" id="IPR000551">
    <property type="entry name" value="MerR-type_HTH_dom"/>
</dbReference>
<dbReference type="Pfam" id="PF00376">
    <property type="entry name" value="MerR"/>
    <property type="match status" value="1"/>
</dbReference>
<dbReference type="OrthoDB" id="9802039at2"/>
<evidence type="ECO:0000256" key="5">
    <source>
        <dbReference type="ARBA" id="ARBA00022723"/>
    </source>
</evidence>
<dbReference type="SMART" id="SM00422">
    <property type="entry name" value="HTH_MERR"/>
    <property type="match status" value="1"/>
</dbReference>
<feature type="coiled-coil region" evidence="13">
    <location>
        <begin position="81"/>
        <end position="111"/>
    </location>
</feature>
<dbReference type="InterPro" id="IPR047057">
    <property type="entry name" value="MerR_fam"/>
</dbReference>
<dbReference type="RefSeq" id="WP_107282050.1">
    <property type="nucleotide sequence ID" value="NZ_PYMC01000002.1"/>
</dbReference>
<dbReference type="SUPFAM" id="SSF46955">
    <property type="entry name" value="Putative DNA-binding domain"/>
    <property type="match status" value="1"/>
</dbReference>
<evidence type="ECO:0000256" key="3">
    <source>
        <dbReference type="ARBA" id="ARBA00017250"/>
    </source>
</evidence>
<keyword evidence="6" id="KW-0186">Copper</keyword>
<evidence type="ECO:0000256" key="13">
    <source>
        <dbReference type="SAM" id="Coils"/>
    </source>
</evidence>
<evidence type="ECO:0000256" key="9">
    <source>
        <dbReference type="ARBA" id="ARBA00023159"/>
    </source>
</evidence>
<dbReference type="InterPro" id="IPR015358">
    <property type="entry name" value="Tscrpt_reg_MerR_DNA-bd"/>
</dbReference>
<evidence type="ECO:0000256" key="8">
    <source>
        <dbReference type="ARBA" id="ARBA00023125"/>
    </source>
</evidence>
<feature type="domain" description="HTH merR-type" evidence="14">
    <location>
        <begin position="1"/>
        <end position="69"/>
    </location>
</feature>
<evidence type="ECO:0000256" key="2">
    <source>
        <dbReference type="ARBA" id="ARBA00011738"/>
    </source>
</evidence>
<dbReference type="PROSITE" id="PS50937">
    <property type="entry name" value="HTH_MERR_2"/>
    <property type="match status" value="1"/>
</dbReference>
<dbReference type="Gene3D" id="1.10.1660.10">
    <property type="match status" value="1"/>
</dbReference>
<comment type="subunit">
    <text evidence="2">Homodimer.</text>
</comment>
<dbReference type="GO" id="GO:0005737">
    <property type="term" value="C:cytoplasm"/>
    <property type="evidence" value="ECO:0007669"/>
    <property type="project" value="UniProtKB-SubCell"/>
</dbReference>
<accession>A0A2T3N2U4</accession>
<dbReference type="InterPro" id="IPR009061">
    <property type="entry name" value="DNA-bd_dom_put_sf"/>
</dbReference>
<dbReference type="PANTHER" id="PTHR30204">
    <property type="entry name" value="REDOX-CYCLING DRUG-SENSING TRANSCRIPTIONAL ACTIVATOR SOXR"/>
    <property type="match status" value="1"/>
</dbReference>
<evidence type="ECO:0000256" key="6">
    <source>
        <dbReference type="ARBA" id="ARBA00023008"/>
    </source>
</evidence>
<keyword evidence="10" id="KW-0804">Transcription</keyword>
<comment type="subcellular location">
    <subcellularLocation>
        <location evidence="1">Cytoplasm</location>
    </subcellularLocation>
</comment>
<keyword evidence="16" id="KW-1185">Reference proteome</keyword>
<sequence>MNISEVAKQTGLTAKNIRFYEEKQVASLPERGANGYRVYNPQQVAELHLIRRSRIVGFSLEEIKALLQLTRDPHRKSADVKARVMAKIEEVEEKIKELHEMKKTLKALAEDCPGDGGARCPIIEKLTS</sequence>
<organism evidence="15 16">
    <name type="scientific">Photobacterium lipolyticum</name>
    <dbReference type="NCBI Taxonomy" id="266810"/>
    <lineage>
        <taxon>Bacteria</taxon>
        <taxon>Pseudomonadati</taxon>
        <taxon>Pseudomonadota</taxon>
        <taxon>Gammaproteobacteria</taxon>
        <taxon>Vibrionales</taxon>
        <taxon>Vibrionaceae</taxon>
        <taxon>Photobacterium</taxon>
    </lineage>
</organism>
<dbReference type="InterPro" id="IPR011789">
    <property type="entry name" value="CueR"/>
</dbReference>
<keyword evidence="9" id="KW-0010">Activator</keyword>
<evidence type="ECO:0000256" key="12">
    <source>
        <dbReference type="ARBA" id="ARBA00032335"/>
    </source>
</evidence>
<dbReference type="GO" id="GO:0005507">
    <property type="term" value="F:copper ion binding"/>
    <property type="evidence" value="ECO:0007669"/>
    <property type="project" value="InterPro"/>
</dbReference>
<evidence type="ECO:0000256" key="11">
    <source>
        <dbReference type="ARBA" id="ARBA00031472"/>
    </source>
</evidence>
<name>A0A2T3N2U4_9GAMM</name>
<dbReference type="GO" id="GO:0003677">
    <property type="term" value="F:DNA binding"/>
    <property type="evidence" value="ECO:0007669"/>
    <property type="project" value="UniProtKB-KW"/>
</dbReference>
<dbReference type="PANTHER" id="PTHR30204:SF16">
    <property type="entry name" value="HTH-TYPE TRANSCRIPTIONAL REGULATOR CUER"/>
    <property type="match status" value="1"/>
</dbReference>
<keyword evidence="5" id="KW-0479">Metal-binding</keyword>
<dbReference type="EMBL" id="PYMC01000002">
    <property type="protein sequence ID" value="PSW06686.1"/>
    <property type="molecule type" value="Genomic_DNA"/>
</dbReference>
<comment type="caution">
    <text evidence="15">The sequence shown here is derived from an EMBL/GenBank/DDBJ whole genome shotgun (WGS) entry which is preliminary data.</text>
</comment>
<proteinExistence type="predicted"/>
<evidence type="ECO:0000256" key="7">
    <source>
        <dbReference type="ARBA" id="ARBA00023015"/>
    </source>
</evidence>
<keyword evidence="4" id="KW-0963">Cytoplasm</keyword>
<keyword evidence="7" id="KW-0805">Transcription regulation</keyword>
<dbReference type="GO" id="GO:0045893">
    <property type="term" value="P:positive regulation of DNA-templated transcription"/>
    <property type="evidence" value="ECO:0007669"/>
    <property type="project" value="InterPro"/>
</dbReference>
<dbReference type="NCBIfam" id="TIGR02044">
    <property type="entry name" value="CueR"/>
    <property type="match status" value="1"/>
</dbReference>
<protein>
    <recommendedName>
        <fullName evidence="3">HTH-type transcriptional regulator CueR</fullName>
    </recommendedName>
    <alternativeName>
        <fullName evidence="12">Copper efflux regulator</fullName>
    </alternativeName>
    <alternativeName>
        <fullName evidence="11">Copper export regulator</fullName>
    </alternativeName>
</protein>
<dbReference type="AlphaFoldDB" id="A0A2T3N2U4"/>
<evidence type="ECO:0000256" key="10">
    <source>
        <dbReference type="ARBA" id="ARBA00023163"/>
    </source>
</evidence>
<dbReference type="GO" id="GO:0003700">
    <property type="term" value="F:DNA-binding transcription factor activity"/>
    <property type="evidence" value="ECO:0007669"/>
    <property type="project" value="InterPro"/>
</dbReference>
<evidence type="ECO:0000256" key="1">
    <source>
        <dbReference type="ARBA" id="ARBA00004496"/>
    </source>
</evidence>
<evidence type="ECO:0000256" key="4">
    <source>
        <dbReference type="ARBA" id="ARBA00022490"/>
    </source>
</evidence>
<dbReference type="Proteomes" id="UP000240904">
    <property type="component" value="Unassembled WGS sequence"/>
</dbReference>
<evidence type="ECO:0000259" key="14">
    <source>
        <dbReference type="PROSITE" id="PS50937"/>
    </source>
</evidence>
<keyword evidence="8" id="KW-0238">DNA-binding</keyword>
<dbReference type="Pfam" id="PF09278">
    <property type="entry name" value="MerR-DNA-bind"/>
    <property type="match status" value="1"/>
</dbReference>
<reference evidence="15 16" key="1">
    <citation type="submission" date="2018-03" db="EMBL/GenBank/DDBJ databases">
        <title>Whole genome sequencing of Histamine producing bacteria.</title>
        <authorList>
            <person name="Butler K."/>
        </authorList>
    </citation>
    <scope>NUCLEOTIDE SEQUENCE [LARGE SCALE GENOMIC DNA]</scope>
    <source>
        <strain evidence="15 16">DSM 16190</strain>
    </source>
</reference>
<gene>
    <name evidence="15" type="primary">cueR</name>
    <name evidence="15" type="ORF">C9I89_03905</name>
</gene>
<evidence type="ECO:0000313" key="15">
    <source>
        <dbReference type="EMBL" id="PSW06686.1"/>
    </source>
</evidence>